<protein>
    <submittedName>
        <fullName evidence="1">Uncharacterized protein</fullName>
    </submittedName>
</protein>
<proteinExistence type="predicted"/>
<evidence type="ECO:0000313" key="1">
    <source>
        <dbReference type="EMBL" id="KAI0054381.1"/>
    </source>
</evidence>
<evidence type="ECO:0000313" key="2">
    <source>
        <dbReference type="Proteomes" id="UP000814140"/>
    </source>
</evidence>
<organism evidence="1 2">
    <name type="scientific">Artomyces pyxidatus</name>
    <dbReference type="NCBI Taxonomy" id="48021"/>
    <lineage>
        <taxon>Eukaryota</taxon>
        <taxon>Fungi</taxon>
        <taxon>Dikarya</taxon>
        <taxon>Basidiomycota</taxon>
        <taxon>Agaricomycotina</taxon>
        <taxon>Agaricomycetes</taxon>
        <taxon>Russulales</taxon>
        <taxon>Auriscalpiaceae</taxon>
        <taxon>Artomyces</taxon>
    </lineage>
</organism>
<keyword evidence="2" id="KW-1185">Reference proteome</keyword>
<accession>A0ACB8SEL4</accession>
<reference evidence="1" key="2">
    <citation type="journal article" date="2022" name="New Phytol.">
        <title>Evolutionary transition to the ectomycorrhizal habit in the genomes of a hyperdiverse lineage of mushroom-forming fungi.</title>
        <authorList>
            <person name="Looney B."/>
            <person name="Miyauchi S."/>
            <person name="Morin E."/>
            <person name="Drula E."/>
            <person name="Courty P.E."/>
            <person name="Kohler A."/>
            <person name="Kuo A."/>
            <person name="LaButti K."/>
            <person name="Pangilinan J."/>
            <person name="Lipzen A."/>
            <person name="Riley R."/>
            <person name="Andreopoulos W."/>
            <person name="He G."/>
            <person name="Johnson J."/>
            <person name="Nolan M."/>
            <person name="Tritt A."/>
            <person name="Barry K.W."/>
            <person name="Grigoriev I.V."/>
            <person name="Nagy L.G."/>
            <person name="Hibbett D."/>
            <person name="Henrissat B."/>
            <person name="Matheny P.B."/>
            <person name="Labbe J."/>
            <person name="Martin F.M."/>
        </authorList>
    </citation>
    <scope>NUCLEOTIDE SEQUENCE</scope>
    <source>
        <strain evidence="1">HHB10654</strain>
    </source>
</reference>
<comment type="caution">
    <text evidence="1">The sequence shown here is derived from an EMBL/GenBank/DDBJ whole genome shotgun (WGS) entry which is preliminary data.</text>
</comment>
<gene>
    <name evidence="1" type="ORF">BV25DRAFT_1817144</name>
</gene>
<dbReference type="EMBL" id="MU277466">
    <property type="protein sequence ID" value="KAI0054381.1"/>
    <property type="molecule type" value="Genomic_DNA"/>
</dbReference>
<name>A0ACB8SEL4_9AGAM</name>
<sequence>MEYSILLSDLRIYLTNLPDTLLLPPIPSNYNFGAFAVRPEDVNDMGLEGAVNRQLEVKFGTRSNGLITFTERGPDLVAVVDVLEKYLVECPEPIILEKWLEDLMAAAKATYLTANIPFPDISTYTTGGPPATKAPAPKPQGAAKIVTPTGSSAIKKPKVIPDTKILDDFDDQLWEDVEEAREPTRPNGAHTLSLLFEAAKVTLATVEYLKTCRNLTLSFDGGKTRRRQAFYSIHVTTPQRRSFLIDLDDASYVRHTGNYIKERVDETMMTIGPFNFSLVVADNTGNTKKARRDVEKSHEQVMNMQDSCHELSLTHKDISKLDEFKRDAANTNILTCKFQMISLMRKLLKFMSQSSLAAEPFERARKAHGITRGLETIGKTRFATLTWAAESVKRCLPAFRQVFRDYGTPFAKAIKCLESSLSTAADVYLFWLAAIAQLAQLFKENRIGLQTSTMGSIRAAVNNRFNGMINNAPNDVYIMAFFLDPREQNSSILLHMLKAGAGNRDVPVWKNALVELLKREYGNASSEAAMQIRNPQLAHLAPKDAASALKTEFSLYVSGADPFNRKMRTGDTILHWWEQVKRDELCTVLGVLAEKIFSVVPNSMADERTASEITLLNQARRSRQKLATIADMIRIRQYHRNSPEKPVEKKAPTVKWRDMSDLLKNSNELMQLPTAANPKDAPPVEVIDIDSSDSSDDDLDDDLDEEDGDEERGRVATTAVSFDIEAEVDVLSSVLQELLIDGPPTAARASRPAVSTQPAASSSAWTDADSYTWDTTF</sequence>
<reference evidence="1" key="1">
    <citation type="submission" date="2021-03" db="EMBL/GenBank/DDBJ databases">
        <authorList>
            <consortium name="DOE Joint Genome Institute"/>
            <person name="Ahrendt S."/>
            <person name="Looney B.P."/>
            <person name="Miyauchi S."/>
            <person name="Morin E."/>
            <person name="Drula E."/>
            <person name="Courty P.E."/>
            <person name="Chicoki N."/>
            <person name="Fauchery L."/>
            <person name="Kohler A."/>
            <person name="Kuo A."/>
            <person name="Labutti K."/>
            <person name="Pangilinan J."/>
            <person name="Lipzen A."/>
            <person name="Riley R."/>
            <person name="Andreopoulos W."/>
            <person name="He G."/>
            <person name="Johnson J."/>
            <person name="Barry K.W."/>
            <person name="Grigoriev I.V."/>
            <person name="Nagy L."/>
            <person name="Hibbett D."/>
            <person name="Henrissat B."/>
            <person name="Matheny P.B."/>
            <person name="Labbe J."/>
            <person name="Martin F."/>
        </authorList>
    </citation>
    <scope>NUCLEOTIDE SEQUENCE</scope>
    <source>
        <strain evidence="1">HHB10654</strain>
    </source>
</reference>
<dbReference type="Proteomes" id="UP000814140">
    <property type="component" value="Unassembled WGS sequence"/>
</dbReference>